<dbReference type="Pfam" id="PF25150">
    <property type="entry name" value="TPR_Trm732"/>
    <property type="match status" value="1"/>
</dbReference>
<dbReference type="Proteomes" id="UP001196413">
    <property type="component" value="Unassembled WGS sequence"/>
</dbReference>
<evidence type="ECO:0000256" key="1">
    <source>
        <dbReference type="ARBA" id="ARBA00010409"/>
    </source>
</evidence>
<feature type="domain" description="tRNA (32-2'-O)-methyltransferase regulator THADA-like TPR repeats region" evidence="4">
    <location>
        <begin position="223"/>
        <end position="471"/>
    </location>
</feature>
<reference evidence="5" key="1">
    <citation type="submission" date="2021-06" db="EMBL/GenBank/DDBJ databases">
        <title>Parelaphostrongylus tenuis whole genome reference sequence.</title>
        <authorList>
            <person name="Garwood T.J."/>
            <person name="Larsen P.A."/>
            <person name="Fountain-Jones N.M."/>
            <person name="Garbe J.R."/>
            <person name="Macchietto M.G."/>
            <person name="Kania S.A."/>
            <person name="Gerhold R.W."/>
            <person name="Richards J.E."/>
            <person name="Wolf T.M."/>
        </authorList>
    </citation>
    <scope>NUCLEOTIDE SEQUENCE</scope>
    <source>
        <strain evidence="5">MNPRO001-30</strain>
        <tissue evidence="5">Meninges</tissue>
    </source>
</reference>
<protein>
    <recommendedName>
        <fullName evidence="2">tRNA (32-2'-O)-methyltransferase regulator THADA</fullName>
    </recommendedName>
</protein>
<dbReference type="PANTHER" id="PTHR14387">
    <property type="entry name" value="THADA/DEATH RECEPTOR INTERACTING PROTEIN"/>
    <property type="match status" value="1"/>
</dbReference>
<evidence type="ECO:0000259" key="3">
    <source>
        <dbReference type="Pfam" id="PF10350"/>
    </source>
</evidence>
<sequence>MSQQFDEAECSSYSKYVDECLERGPSAMGFLLTKVDRGVLDPVERFPCFLIDCCLAYCLRESETNGSFSENAILHSTLIKRILTILQDFSFSLTIESQRDVISYIFRSWNSSIEVVCHEAVDIFFMLLSNHCLVCSTCKARKGCEWSNSLAKKLFENNSPCRSRYKCLLILFQSYSTYIELIDEKLVEELYSFIGDPGLSVVISELLLMDIVEFPGRWIIHNQLILSCLSNESIATSTAIKDRLLPKLAKSKVLKNEFLPQLLDFMNENCMKVHCIEAILSVCRFLILSHKKCDSYKYWSDYVPLRTMQYAVLHLDVQVRLSAWILLSEHPQRTHGFSSSDILLIRVFLISNMTEQSPAIRLKILAGLRKILSRIAESSEQILKGNEEDLGQVAMYNSFISFLLSLAFDSLSPGANFSRRIMALSIVQCLFVEESLVPHQKTLFFDQLNLSTMLTSKWYEALISCIDDPFELCQITALDILKKIPVDDNFNLSLYKEETIKMMKSISSHSTLASGYRIQFYTWCRPESLTDLLVDFVSLCEDNTHAAKNNLVCFKDNSIHPWMNAISLLLENKDFSDMSTEDLKWWTFFIRERLIPLCFNVAEVVSPAVHSMSPEGYIPEETLNEIANFNGNILQMETEVSQLLLVCCWRAHKHVSTILGFVATKLYPMGMLSSEEIDHIGAYYWLQLTECKHCGAFETA</sequence>
<dbReference type="InterPro" id="IPR016024">
    <property type="entry name" value="ARM-type_fold"/>
</dbReference>
<dbReference type="Pfam" id="PF10350">
    <property type="entry name" value="DUF2428"/>
    <property type="match status" value="1"/>
</dbReference>
<evidence type="ECO:0000259" key="4">
    <source>
        <dbReference type="Pfam" id="PF25150"/>
    </source>
</evidence>
<proteinExistence type="inferred from homology"/>
<dbReference type="SUPFAM" id="SSF48371">
    <property type="entry name" value="ARM repeat"/>
    <property type="match status" value="1"/>
</dbReference>
<dbReference type="InterPro" id="IPR051954">
    <property type="entry name" value="tRNA_methyltransferase_THADA"/>
</dbReference>
<gene>
    <name evidence="5" type="ORF">KIN20_024539</name>
</gene>
<dbReference type="PANTHER" id="PTHR14387:SF7">
    <property type="entry name" value="THYROID ADENOMA-ASSOCIATED PROTEIN"/>
    <property type="match status" value="1"/>
</dbReference>
<evidence type="ECO:0000256" key="2">
    <source>
        <dbReference type="ARBA" id="ARBA00035698"/>
    </source>
</evidence>
<dbReference type="InterPro" id="IPR019442">
    <property type="entry name" value="THADA/TRM732_DUF2428"/>
</dbReference>
<evidence type="ECO:0000313" key="5">
    <source>
        <dbReference type="EMBL" id="KAJ1364439.1"/>
    </source>
</evidence>
<dbReference type="InterPro" id="IPR056843">
    <property type="entry name" value="THADA-like_TPR"/>
</dbReference>
<comment type="similarity">
    <text evidence="1">Belongs to the THADA family.</text>
</comment>
<dbReference type="EMBL" id="JAHQIW010004978">
    <property type="protein sequence ID" value="KAJ1364439.1"/>
    <property type="molecule type" value="Genomic_DNA"/>
</dbReference>
<feature type="domain" description="DUF2428" evidence="3">
    <location>
        <begin position="592"/>
        <end position="700"/>
    </location>
</feature>
<dbReference type="GO" id="GO:0005829">
    <property type="term" value="C:cytosol"/>
    <property type="evidence" value="ECO:0007669"/>
    <property type="project" value="TreeGrafter"/>
</dbReference>
<dbReference type="GO" id="GO:0030488">
    <property type="term" value="P:tRNA methylation"/>
    <property type="evidence" value="ECO:0007669"/>
    <property type="project" value="TreeGrafter"/>
</dbReference>
<organism evidence="5 6">
    <name type="scientific">Parelaphostrongylus tenuis</name>
    <name type="common">Meningeal worm</name>
    <dbReference type="NCBI Taxonomy" id="148309"/>
    <lineage>
        <taxon>Eukaryota</taxon>
        <taxon>Metazoa</taxon>
        <taxon>Ecdysozoa</taxon>
        <taxon>Nematoda</taxon>
        <taxon>Chromadorea</taxon>
        <taxon>Rhabditida</taxon>
        <taxon>Rhabditina</taxon>
        <taxon>Rhabditomorpha</taxon>
        <taxon>Strongyloidea</taxon>
        <taxon>Metastrongylidae</taxon>
        <taxon>Parelaphostrongylus</taxon>
    </lineage>
</organism>
<evidence type="ECO:0000313" key="6">
    <source>
        <dbReference type="Proteomes" id="UP001196413"/>
    </source>
</evidence>
<name>A0AAD5NCW2_PARTN</name>
<comment type="caution">
    <text evidence="5">The sequence shown here is derived from an EMBL/GenBank/DDBJ whole genome shotgun (WGS) entry which is preliminary data.</text>
</comment>
<accession>A0AAD5NCW2</accession>
<dbReference type="AlphaFoldDB" id="A0AAD5NCW2"/>
<keyword evidence="6" id="KW-1185">Reference proteome</keyword>